<protein>
    <recommendedName>
        <fullName evidence="3">DUF2313 domain-containing protein</fullName>
    </recommendedName>
</protein>
<evidence type="ECO:0008006" key="3">
    <source>
        <dbReference type="Google" id="ProtNLM"/>
    </source>
</evidence>
<gene>
    <name evidence="1" type="ORF">HMPREF3195_01387</name>
</gene>
<dbReference type="Pfam" id="PF10076">
    <property type="entry name" value="Phage_Mu_Gp48"/>
    <property type="match status" value="1"/>
</dbReference>
<dbReference type="Proteomes" id="UP000070326">
    <property type="component" value="Unassembled WGS sequence"/>
</dbReference>
<comment type="caution">
    <text evidence="1">The sequence shown here is derived from an EMBL/GenBank/DDBJ whole genome shotgun (WGS) entry which is preliminary data.</text>
</comment>
<evidence type="ECO:0000313" key="1">
    <source>
        <dbReference type="EMBL" id="KXI11482.1"/>
    </source>
</evidence>
<dbReference type="PATRIC" id="fig|1261.5.peg.1390"/>
<reference evidence="1 2" key="1">
    <citation type="submission" date="2016-02" db="EMBL/GenBank/DDBJ databases">
        <authorList>
            <person name="Wen L."/>
            <person name="He K."/>
            <person name="Yang H."/>
        </authorList>
    </citation>
    <scope>NUCLEOTIDE SEQUENCE [LARGE SCALE GENOMIC DNA]</scope>
    <source>
        <strain evidence="1 2">MJR8628A</strain>
    </source>
</reference>
<dbReference type="STRING" id="1261.HMPREF3195_01387"/>
<evidence type="ECO:0000313" key="2">
    <source>
        <dbReference type="Proteomes" id="UP000070326"/>
    </source>
</evidence>
<dbReference type="AlphaFoldDB" id="A0A135YPZ1"/>
<dbReference type="InterPro" id="IPR018755">
    <property type="entry name" value="Phage_Mu_Gp48"/>
</dbReference>
<name>A0A135YPZ1_9FIRM</name>
<proteinExistence type="predicted"/>
<sequence>MYKIKDLIEYFPFCYRSEYLSDIVRCCQVEVEQLFSDIVDSEKEYCVSTATYTLEYWAKFVGIDYISDVDIDTMKSSIMASMKSNGTTTVALVKSIAESYSNGTCEIIEDYANYKFTVKFTGTVGVPSRIDEIRKIIDKVKPAHLAYDFEFKYRTWNDIKALGKTWVDWKKLGKTWNDLREGVL</sequence>
<organism evidence="1 2">
    <name type="scientific">Peptostreptococcus anaerobius</name>
    <dbReference type="NCBI Taxonomy" id="1261"/>
    <lineage>
        <taxon>Bacteria</taxon>
        <taxon>Bacillati</taxon>
        <taxon>Bacillota</taxon>
        <taxon>Clostridia</taxon>
        <taxon>Peptostreptococcales</taxon>
        <taxon>Peptostreptococcaceae</taxon>
        <taxon>Peptostreptococcus</taxon>
    </lineage>
</organism>
<accession>A0A135YPZ1</accession>
<dbReference type="EMBL" id="LSQZ01000071">
    <property type="protein sequence ID" value="KXI11482.1"/>
    <property type="molecule type" value="Genomic_DNA"/>
</dbReference>
<dbReference type="RefSeq" id="WP_196490832.1">
    <property type="nucleotide sequence ID" value="NZ_KQ961832.1"/>
</dbReference>